<dbReference type="Proteomes" id="UP000608450">
    <property type="component" value="Unassembled WGS sequence"/>
</dbReference>
<evidence type="ECO:0000313" key="3">
    <source>
        <dbReference type="Proteomes" id="UP000501063"/>
    </source>
</evidence>
<dbReference type="EMBL" id="CP049140">
    <property type="protein sequence ID" value="QIE87399.1"/>
    <property type="molecule type" value="Genomic_DNA"/>
</dbReference>
<evidence type="ECO:0000313" key="1">
    <source>
        <dbReference type="EMBL" id="MBG6290954.1"/>
    </source>
</evidence>
<name>A0A6G6IWG4_PSENT</name>
<gene>
    <name evidence="2" type="ORF">G5B91_14440</name>
    <name evidence="1" type="ORF">I5I61_26150</name>
</gene>
<organism evidence="2 3">
    <name type="scientific">Pseudomonas nitroreducens</name>
    <dbReference type="NCBI Taxonomy" id="46680"/>
    <lineage>
        <taxon>Bacteria</taxon>
        <taxon>Pseudomonadati</taxon>
        <taxon>Pseudomonadota</taxon>
        <taxon>Gammaproteobacteria</taxon>
        <taxon>Pseudomonadales</taxon>
        <taxon>Pseudomonadaceae</taxon>
        <taxon>Pseudomonas</taxon>
    </lineage>
</organism>
<dbReference type="RefSeq" id="WP_024762278.1">
    <property type="nucleotide sequence ID" value="NZ_CP049140.1"/>
</dbReference>
<sequence length="64" mass="7432">MSDADETRIPAPRRGNELNDLLRRVRRGDVFHPDLKRWLVHLQLAEFRGLQLVLTNKGQLLAQS</sequence>
<dbReference type="AlphaFoldDB" id="A0A6G6IWG4"/>
<evidence type="ECO:0000313" key="4">
    <source>
        <dbReference type="Proteomes" id="UP000608450"/>
    </source>
</evidence>
<keyword evidence="4" id="KW-1185">Reference proteome</keyword>
<dbReference type="GeneID" id="300409946"/>
<reference evidence="1 4" key="2">
    <citation type="submission" date="2020-11" db="EMBL/GenBank/DDBJ databases">
        <title>Enhanced detection system for hospital associated transmission using whole genome sequencing surveillance.</title>
        <authorList>
            <person name="Harrison L.H."/>
            <person name="Van Tyne D."/>
            <person name="Marsh J.W."/>
            <person name="Griffith M.P."/>
            <person name="Snyder D.J."/>
            <person name="Cooper V.S."/>
            <person name="Mustapha M."/>
        </authorList>
    </citation>
    <scope>NUCLEOTIDE SEQUENCE [LARGE SCALE GENOMIC DNA]</scope>
    <source>
        <strain evidence="1 4">PSA00705</strain>
    </source>
</reference>
<reference evidence="2 3" key="1">
    <citation type="submission" date="2020-02" db="EMBL/GenBank/DDBJ databases">
        <title>Integrative conjugative elements (ICEs) and plasmids drive adaptation of Pseudomonas nitroreducens strain HBP1 to wastewater environment.</title>
        <authorList>
            <person name="Sentchilo V."/>
            <person name="Carraro N."/>
            <person name="Bertelli C."/>
            <person name="van der Meer J.R."/>
        </authorList>
    </citation>
    <scope>NUCLEOTIDE SEQUENCE [LARGE SCALE GENOMIC DNA]</scope>
    <source>
        <strain evidence="2 3">HBP1</strain>
    </source>
</reference>
<dbReference type="EMBL" id="JADTFC010000093">
    <property type="protein sequence ID" value="MBG6290954.1"/>
    <property type="molecule type" value="Genomic_DNA"/>
</dbReference>
<dbReference type="Proteomes" id="UP000501063">
    <property type="component" value="Chromosome"/>
</dbReference>
<dbReference type="KEGG" id="pnt:G5B91_14440"/>
<proteinExistence type="predicted"/>
<accession>A0A6G6IWG4</accession>
<protein>
    <submittedName>
        <fullName evidence="2">Uncharacterized protein</fullName>
    </submittedName>
</protein>
<evidence type="ECO:0000313" key="2">
    <source>
        <dbReference type="EMBL" id="QIE87399.1"/>
    </source>
</evidence>